<dbReference type="SMART" id="SM00718">
    <property type="entry name" value="DM4_12"/>
    <property type="match status" value="1"/>
</dbReference>
<feature type="signal peptide" evidence="1">
    <location>
        <begin position="1"/>
        <end position="20"/>
    </location>
</feature>
<evidence type="ECO:0000313" key="2">
    <source>
        <dbReference type="EnsemblMetazoa" id="AFAF001914-PA"/>
    </source>
</evidence>
<dbReference type="EnsemblMetazoa" id="AFAF001914-RA">
    <property type="protein sequence ID" value="AFAF001914-PA"/>
    <property type="gene ID" value="AFAF001914"/>
</dbReference>
<keyword evidence="3" id="KW-1185">Reference proteome</keyword>
<evidence type="ECO:0000256" key="1">
    <source>
        <dbReference type="SAM" id="SignalP"/>
    </source>
</evidence>
<reference evidence="3" key="1">
    <citation type="submission" date="2014-01" db="EMBL/GenBank/DDBJ databases">
        <title>The Genome Sequence of Anopheles farauti FAR1 (V2).</title>
        <authorList>
            <consortium name="The Broad Institute Genomics Platform"/>
            <person name="Neafsey D.E."/>
            <person name="Besansky N."/>
            <person name="Howell P."/>
            <person name="Walton C."/>
            <person name="Young S.K."/>
            <person name="Zeng Q."/>
            <person name="Gargeya S."/>
            <person name="Fitzgerald M."/>
            <person name="Haas B."/>
            <person name="Abouelleil A."/>
            <person name="Allen A.W."/>
            <person name="Alvarado L."/>
            <person name="Arachchi H.M."/>
            <person name="Berlin A.M."/>
            <person name="Chapman S.B."/>
            <person name="Gainer-Dewar J."/>
            <person name="Goldberg J."/>
            <person name="Griggs A."/>
            <person name="Gujja S."/>
            <person name="Hansen M."/>
            <person name="Howarth C."/>
            <person name="Imamovic A."/>
            <person name="Ireland A."/>
            <person name="Larimer J."/>
            <person name="McCowan C."/>
            <person name="Murphy C."/>
            <person name="Pearson M."/>
            <person name="Poon T.W."/>
            <person name="Priest M."/>
            <person name="Roberts A."/>
            <person name="Saif S."/>
            <person name="Shea T."/>
            <person name="Sisk P."/>
            <person name="Sykes S."/>
            <person name="Wortman J."/>
            <person name="Nusbaum C."/>
            <person name="Birren B."/>
        </authorList>
    </citation>
    <scope>NUCLEOTIDE SEQUENCE [LARGE SCALE GENOMIC DNA]</scope>
    <source>
        <strain evidence="3">FAR1</strain>
    </source>
</reference>
<feature type="chain" id="PRO_5008132290" evidence="1">
    <location>
        <begin position="21"/>
        <end position="218"/>
    </location>
</feature>
<dbReference type="PANTHER" id="PTHR21398">
    <property type="entry name" value="AGAP007094-PA"/>
    <property type="match status" value="1"/>
</dbReference>
<dbReference type="EMBL" id="AXCN02000285">
    <property type="status" value="NOT_ANNOTATED_CDS"/>
    <property type="molecule type" value="Genomic_DNA"/>
</dbReference>
<keyword evidence="1" id="KW-0732">Signal</keyword>
<proteinExistence type="predicted"/>
<evidence type="ECO:0000313" key="3">
    <source>
        <dbReference type="Proteomes" id="UP000075886"/>
    </source>
</evidence>
<protein>
    <submittedName>
        <fullName evidence="2">Uncharacterized protein</fullName>
    </submittedName>
</protein>
<accession>A0A182Q2Q2</accession>
<dbReference type="Pfam" id="PF07841">
    <property type="entry name" value="DM4_12"/>
    <property type="match status" value="1"/>
</dbReference>
<dbReference type="InterPro" id="IPR006631">
    <property type="entry name" value="DM4_12"/>
</dbReference>
<dbReference type="Proteomes" id="UP000075886">
    <property type="component" value="Unassembled WGS sequence"/>
</dbReference>
<dbReference type="STRING" id="69004.A0A182Q2Q2"/>
<name>A0A182Q2Q2_9DIPT</name>
<organism evidence="2 3">
    <name type="scientific">Anopheles farauti</name>
    <dbReference type="NCBI Taxonomy" id="69004"/>
    <lineage>
        <taxon>Eukaryota</taxon>
        <taxon>Metazoa</taxon>
        <taxon>Ecdysozoa</taxon>
        <taxon>Arthropoda</taxon>
        <taxon>Hexapoda</taxon>
        <taxon>Insecta</taxon>
        <taxon>Pterygota</taxon>
        <taxon>Neoptera</taxon>
        <taxon>Endopterygota</taxon>
        <taxon>Diptera</taxon>
        <taxon>Nematocera</taxon>
        <taxon>Culicoidea</taxon>
        <taxon>Culicidae</taxon>
        <taxon>Anophelinae</taxon>
        <taxon>Anopheles</taxon>
    </lineage>
</organism>
<dbReference type="PANTHER" id="PTHR21398:SF22">
    <property type="entry name" value="IP12060P-RELATED"/>
    <property type="match status" value="1"/>
</dbReference>
<reference evidence="2" key="2">
    <citation type="submission" date="2020-05" db="UniProtKB">
        <authorList>
            <consortium name="EnsemblMetazoa"/>
        </authorList>
    </citation>
    <scope>IDENTIFICATION</scope>
    <source>
        <strain evidence="2">FAR1</strain>
    </source>
</reference>
<dbReference type="VEuPathDB" id="VectorBase:AFAF001914"/>
<dbReference type="AlphaFoldDB" id="A0A182Q2Q2"/>
<sequence length="218" mass="24776">MNPIILFLACWIASVRWSIALETSDRAMERQKRTLVFTSDSATGILVALSVPLIIPGRNIFMAYNFEANYGMPIDASDFTQGVLKKVDNDQIHNEGESVAAESDRAVRDVTTTRAFTRKKLYRTIELNLQRYGYDGKRCILRMICDLGSYPVRDANGILGDIVQLVFTPSSSRYEKLPKEFYQAEELGTRHECGKYSKHCPKNPLDAISLMLDENKYF</sequence>